<dbReference type="CDD" id="cd03820">
    <property type="entry name" value="GT4_AmsD-like"/>
    <property type="match status" value="1"/>
</dbReference>
<dbReference type="OrthoDB" id="9811239at2"/>
<dbReference type="Proteomes" id="UP000003452">
    <property type="component" value="Unassembled WGS sequence"/>
</dbReference>
<dbReference type="EC" id="2.4.-.-" evidence="2"/>
<dbReference type="AlphaFoldDB" id="B5CU68"/>
<dbReference type="PANTHER" id="PTHR12526:SF630">
    <property type="entry name" value="GLYCOSYLTRANSFERASE"/>
    <property type="match status" value="1"/>
</dbReference>
<proteinExistence type="predicted"/>
<comment type="caution">
    <text evidence="2">The sequence shown here is derived from an EMBL/GenBank/DDBJ whole genome shotgun (WGS) entry which is preliminary data.</text>
</comment>
<keyword evidence="2" id="KW-0808">Transferase</keyword>
<dbReference type="eggNOG" id="COG0438">
    <property type="taxonomic scope" value="Bacteria"/>
</dbReference>
<feature type="domain" description="Glycosyl transferase family 1" evidence="1">
    <location>
        <begin position="197"/>
        <end position="353"/>
    </location>
</feature>
<organism evidence="2 3">
    <name type="scientific">Phocaeicola plebeius (strain DSM 17135 / JCM 12973 / CCUG 54634 / M2)</name>
    <name type="common">Bacteroides plebeius</name>
    <dbReference type="NCBI Taxonomy" id="484018"/>
    <lineage>
        <taxon>Bacteria</taxon>
        <taxon>Pseudomonadati</taxon>
        <taxon>Bacteroidota</taxon>
        <taxon>Bacteroidia</taxon>
        <taxon>Bacteroidales</taxon>
        <taxon>Bacteroidaceae</taxon>
        <taxon>Phocaeicola</taxon>
    </lineage>
</organism>
<evidence type="ECO:0000313" key="3">
    <source>
        <dbReference type="Proteomes" id="UP000003452"/>
    </source>
</evidence>
<dbReference type="EMBL" id="ABQC02000002">
    <property type="protein sequence ID" value="EDY97275.1"/>
    <property type="molecule type" value="Genomic_DNA"/>
</dbReference>
<keyword evidence="2" id="KW-0328">Glycosyltransferase</keyword>
<evidence type="ECO:0000313" key="2">
    <source>
        <dbReference type="EMBL" id="EDY97275.1"/>
    </source>
</evidence>
<reference evidence="2 3" key="1">
    <citation type="submission" date="2008-08" db="EMBL/GenBank/DDBJ databases">
        <title>Draft genome sequence of Bacteroides plebeius (DSM 17135).</title>
        <authorList>
            <person name="Sudarsanam P."/>
            <person name="Ley R."/>
            <person name="Guruge J."/>
            <person name="Turnbaugh P.J."/>
            <person name="Mahowald M."/>
            <person name="Liep D."/>
            <person name="Gordon J."/>
        </authorList>
    </citation>
    <scope>NUCLEOTIDE SEQUENCE [LARGE SCALE GENOMIC DNA]</scope>
    <source>
        <strain evidence="3">DSM 17135 / JCM 12973 / M2</strain>
    </source>
</reference>
<gene>
    <name evidence="2" type="ORF">BACPLE_00062</name>
</gene>
<dbReference type="Gene3D" id="3.40.50.2000">
    <property type="entry name" value="Glycogen Phosphorylase B"/>
    <property type="match status" value="2"/>
</dbReference>
<dbReference type="InterPro" id="IPR001296">
    <property type="entry name" value="Glyco_trans_1"/>
</dbReference>
<dbReference type="Pfam" id="PF00534">
    <property type="entry name" value="Glycos_transf_1"/>
    <property type="match status" value="1"/>
</dbReference>
<dbReference type="PANTHER" id="PTHR12526">
    <property type="entry name" value="GLYCOSYLTRANSFERASE"/>
    <property type="match status" value="1"/>
</dbReference>
<evidence type="ECO:0000259" key="1">
    <source>
        <dbReference type="Pfam" id="PF00534"/>
    </source>
</evidence>
<dbReference type="RefSeq" id="WP_007559288.1">
    <property type="nucleotide sequence ID" value="NZ_DS990122.1"/>
</dbReference>
<accession>B5CU68</accession>
<dbReference type="SUPFAM" id="SSF53756">
    <property type="entry name" value="UDP-Glycosyltransferase/glycogen phosphorylase"/>
    <property type="match status" value="1"/>
</dbReference>
<dbReference type="GeneID" id="43183878"/>
<name>B5CU68_PHOPM</name>
<reference evidence="2 3" key="2">
    <citation type="submission" date="2008-08" db="EMBL/GenBank/DDBJ databases">
        <authorList>
            <person name="Fulton L."/>
            <person name="Clifton S."/>
            <person name="Fulton B."/>
            <person name="Xu J."/>
            <person name="Minx P."/>
            <person name="Pepin K.H."/>
            <person name="Johnson M."/>
            <person name="Thiruvilangam P."/>
            <person name="Bhonagiri V."/>
            <person name="Nash W.E."/>
            <person name="Mardis E.R."/>
            <person name="Wilson R.K."/>
        </authorList>
    </citation>
    <scope>NUCLEOTIDE SEQUENCE [LARGE SCALE GENOMIC DNA]</scope>
    <source>
        <strain evidence="3">DSM 17135 / JCM 12973 / M2</strain>
    </source>
</reference>
<protein>
    <submittedName>
        <fullName evidence="2">Glycosyltransferase, group 1 family protein</fullName>
        <ecNumber evidence="2">2.4.-.-</ecNumber>
    </submittedName>
</protein>
<sequence length="381" mass="44235">MKIIYCINSIRGLGGIQRVTLVKANALAEVAGNQVYLIVTDNWPYHKLIHEISDKITLIHLPINYYADDYKSKFQSLISNVKIFKHWKLLQKTINQIKPDVIISVGQSEKYILPFLHTKAIKIREIHFNSNYREFTYQTKWIGKLLQFLDFHINTHGYDKVILLTEEDKNVNFAHNKKFTAIHNPLTTGRLEHYEKRQNKNVIAVGRLSPQKNFTSLIRAWALIATQIPDWHLNIVGEGPEREKLQNEIYQLHLKDSVTLKGFSSEVNKELKESSISIISSLYEGFALVILEAMAMGLPVISYRFPYGPQDIIDHGKNGFLVPNQDEQALAARILELVQNEELRNRMGQAALKRTYDFDISLIVQKWMTLFYNETQQKRRK</sequence>
<dbReference type="HOGENOM" id="CLU_009583_0_0_10"/>
<dbReference type="GO" id="GO:0016757">
    <property type="term" value="F:glycosyltransferase activity"/>
    <property type="evidence" value="ECO:0007669"/>
    <property type="project" value="UniProtKB-KW"/>
</dbReference>